<dbReference type="Proteomes" id="UP000799436">
    <property type="component" value="Unassembled WGS sequence"/>
</dbReference>
<evidence type="ECO:0000259" key="7">
    <source>
        <dbReference type="Pfam" id="PF20684"/>
    </source>
</evidence>
<feature type="transmembrane region" description="Helical" evidence="6">
    <location>
        <begin position="126"/>
        <end position="145"/>
    </location>
</feature>
<dbReference type="PANTHER" id="PTHR33048:SF2">
    <property type="entry name" value="SRPK"/>
    <property type="match status" value="1"/>
</dbReference>
<comment type="similarity">
    <text evidence="5">Belongs to the SAT4 family.</text>
</comment>
<evidence type="ECO:0000256" key="6">
    <source>
        <dbReference type="SAM" id="Phobius"/>
    </source>
</evidence>
<keyword evidence="2 6" id="KW-0812">Transmembrane</keyword>
<dbReference type="GO" id="GO:0016020">
    <property type="term" value="C:membrane"/>
    <property type="evidence" value="ECO:0007669"/>
    <property type="project" value="UniProtKB-SubCell"/>
</dbReference>
<dbReference type="OrthoDB" id="4329349at2759"/>
<feature type="non-terminal residue" evidence="8">
    <location>
        <position position="1"/>
    </location>
</feature>
<proteinExistence type="inferred from homology"/>
<keyword evidence="3 6" id="KW-1133">Transmembrane helix</keyword>
<organism evidence="8 9">
    <name type="scientific">Teratosphaeria nubilosa</name>
    <dbReference type="NCBI Taxonomy" id="161662"/>
    <lineage>
        <taxon>Eukaryota</taxon>
        <taxon>Fungi</taxon>
        <taxon>Dikarya</taxon>
        <taxon>Ascomycota</taxon>
        <taxon>Pezizomycotina</taxon>
        <taxon>Dothideomycetes</taxon>
        <taxon>Dothideomycetidae</taxon>
        <taxon>Mycosphaerellales</taxon>
        <taxon>Teratosphaeriaceae</taxon>
        <taxon>Teratosphaeria</taxon>
    </lineage>
</organism>
<protein>
    <recommendedName>
        <fullName evidence="7">Rhodopsin domain-containing protein</fullName>
    </recommendedName>
</protein>
<dbReference type="EMBL" id="ML995905">
    <property type="protein sequence ID" value="KAF2764940.1"/>
    <property type="molecule type" value="Genomic_DNA"/>
</dbReference>
<sequence>HNPEFLREVWILYAIGLLVLGLRFAVRIRSVGLKGWQGDDYMAIIVIFCYTADAVTVTETYLKGSNVDFTANQLATFSHEEKQHIVFGSKMELVAWYTYTSLVWSLKACVLFFLNRLTFGLPVHNYVKALAVLRILSYTAVILTITCSCYPIQLNWAVSPHPPRQCTLRAQNMYVTTNLNVLTDGAMLAVPVPLL</sequence>
<feature type="transmembrane region" description="Helical" evidence="6">
    <location>
        <begin position="38"/>
        <end position="57"/>
    </location>
</feature>
<dbReference type="Pfam" id="PF20684">
    <property type="entry name" value="Fung_rhodopsin"/>
    <property type="match status" value="1"/>
</dbReference>
<evidence type="ECO:0000256" key="3">
    <source>
        <dbReference type="ARBA" id="ARBA00022989"/>
    </source>
</evidence>
<evidence type="ECO:0000313" key="9">
    <source>
        <dbReference type="Proteomes" id="UP000799436"/>
    </source>
</evidence>
<evidence type="ECO:0000313" key="8">
    <source>
        <dbReference type="EMBL" id="KAF2764940.1"/>
    </source>
</evidence>
<evidence type="ECO:0000256" key="4">
    <source>
        <dbReference type="ARBA" id="ARBA00023136"/>
    </source>
</evidence>
<evidence type="ECO:0000256" key="1">
    <source>
        <dbReference type="ARBA" id="ARBA00004141"/>
    </source>
</evidence>
<keyword evidence="4 6" id="KW-0472">Membrane</keyword>
<dbReference type="AlphaFoldDB" id="A0A6G1KWZ8"/>
<gene>
    <name evidence="8" type="ORF">EJ03DRAFT_370072</name>
</gene>
<evidence type="ECO:0000256" key="2">
    <source>
        <dbReference type="ARBA" id="ARBA00022692"/>
    </source>
</evidence>
<name>A0A6G1KWZ8_9PEZI</name>
<comment type="subcellular location">
    <subcellularLocation>
        <location evidence="1">Membrane</location>
        <topology evidence="1">Multi-pass membrane protein</topology>
    </subcellularLocation>
</comment>
<dbReference type="PANTHER" id="PTHR33048">
    <property type="entry name" value="PTH11-LIKE INTEGRAL MEMBRANE PROTEIN (AFU_ORTHOLOGUE AFUA_5G11245)"/>
    <property type="match status" value="1"/>
</dbReference>
<evidence type="ECO:0000256" key="5">
    <source>
        <dbReference type="ARBA" id="ARBA00038359"/>
    </source>
</evidence>
<dbReference type="InterPro" id="IPR052337">
    <property type="entry name" value="SAT4-like"/>
</dbReference>
<feature type="domain" description="Rhodopsin" evidence="7">
    <location>
        <begin position="22"/>
        <end position="194"/>
    </location>
</feature>
<accession>A0A6G1KWZ8</accession>
<keyword evidence="9" id="KW-1185">Reference proteome</keyword>
<feature type="transmembrane region" description="Helical" evidence="6">
    <location>
        <begin position="6"/>
        <end position="26"/>
    </location>
</feature>
<reference evidence="8" key="1">
    <citation type="journal article" date="2020" name="Stud. Mycol.">
        <title>101 Dothideomycetes genomes: a test case for predicting lifestyles and emergence of pathogens.</title>
        <authorList>
            <person name="Haridas S."/>
            <person name="Albert R."/>
            <person name="Binder M."/>
            <person name="Bloem J."/>
            <person name="Labutti K."/>
            <person name="Salamov A."/>
            <person name="Andreopoulos B."/>
            <person name="Baker S."/>
            <person name="Barry K."/>
            <person name="Bills G."/>
            <person name="Bluhm B."/>
            <person name="Cannon C."/>
            <person name="Castanera R."/>
            <person name="Culley D."/>
            <person name="Daum C."/>
            <person name="Ezra D."/>
            <person name="Gonzalez J."/>
            <person name="Henrissat B."/>
            <person name="Kuo A."/>
            <person name="Liang C."/>
            <person name="Lipzen A."/>
            <person name="Lutzoni F."/>
            <person name="Magnuson J."/>
            <person name="Mondo S."/>
            <person name="Nolan M."/>
            <person name="Ohm R."/>
            <person name="Pangilinan J."/>
            <person name="Park H.-J."/>
            <person name="Ramirez L."/>
            <person name="Alfaro M."/>
            <person name="Sun H."/>
            <person name="Tritt A."/>
            <person name="Yoshinaga Y."/>
            <person name="Zwiers L.-H."/>
            <person name="Turgeon B."/>
            <person name="Goodwin S."/>
            <person name="Spatafora J."/>
            <person name="Crous P."/>
            <person name="Grigoriev I."/>
        </authorList>
    </citation>
    <scope>NUCLEOTIDE SEQUENCE</scope>
    <source>
        <strain evidence="8">CBS 116005</strain>
    </source>
</reference>
<feature type="transmembrane region" description="Helical" evidence="6">
    <location>
        <begin position="96"/>
        <end position="114"/>
    </location>
</feature>
<dbReference type="InterPro" id="IPR049326">
    <property type="entry name" value="Rhodopsin_dom_fungi"/>
</dbReference>